<dbReference type="Pfam" id="PF02618">
    <property type="entry name" value="YceG"/>
    <property type="match status" value="1"/>
</dbReference>
<gene>
    <name evidence="7" type="primary">mltG</name>
    <name evidence="8" type="ORF">NM06_13485</name>
</gene>
<dbReference type="OrthoDB" id="9814591at2"/>
<sequence>MIKKITIFLLLVALAAAAGYGYVTKQVEQYIAQPLNIEQDQIFTLKSGTGFNRVLSQLTEKGIIVGSDFSKLVRRFHPELTQLKAGTYLLEPNTTLAQTLELLKSGKEHQFAITFVEGSTFKEWRQALETAEYLEHEMSGLSEAEIAQKLGLEHDKLEGLMLAETYHYTFGTSDLDILKRASSKLQAILDEQWQQRQEDLPLKTPYEALILASIIEKETAVEEERERVASVFVNRLNKRMRLQTDPTVIYGMGDKYDGNIRKKDLRTPTPYNTYTIFGLPPTPIAMPGEASIAAALNPEASNYLYFVASGKGGHVFSKSLAEHNRAVRAYLKQLRSNQ</sequence>
<evidence type="ECO:0000256" key="3">
    <source>
        <dbReference type="ARBA" id="ARBA00022989"/>
    </source>
</evidence>
<comment type="caution">
    <text evidence="8">The sequence shown here is derived from an EMBL/GenBank/DDBJ whole genome shotgun (WGS) entry which is preliminary data.</text>
</comment>
<keyword evidence="3 7" id="KW-1133">Transmembrane helix</keyword>
<evidence type="ECO:0000256" key="1">
    <source>
        <dbReference type="ARBA" id="ARBA00022475"/>
    </source>
</evidence>
<keyword evidence="6 7" id="KW-0961">Cell wall biogenesis/degradation</keyword>
<evidence type="ECO:0000256" key="6">
    <source>
        <dbReference type="ARBA" id="ARBA00023316"/>
    </source>
</evidence>
<organism evidence="8 9">
    <name type="scientific">Photobacterium sp. (strain ATCC 43367)</name>
    <dbReference type="NCBI Taxonomy" id="379097"/>
    <lineage>
        <taxon>Bacteria</taxon>
        <taxon>Pseudomonadati</taxon>
        <taxon>Pseudomonadota</taxon>
        <taxon>Gammaproteobacteria</taxon>
        <taxon>Vibrionales</taxon>
        <taxon>Vibrionaceae</taxon>
        <taxon>Vibrio</taxon>
        <taxon>Vibrio oreintalis group</taxon>
    </lineage>
</organism>
<proteinExistence type="inferred from homology"/>
<dbReference type="FunFam" id="3.30.160.60:FF:000242">
    <property type="entry name" value="Endolytic murein transglycosylase"/>
    <property type="match status" value="1"/>
</dbReference>
<dbReference type="GO" id="GO:0071555">
    <property type="term" value="P:cell wall organization"/>
    <property type="evidence" value="ECO:0007669"/>
    <property type="project" value="UniProtKB-KW"/>
</dbReference>
<comment type="similarity">
    <text evidence="7">Belongs to the transglycosylase MltG family.</text>
</comment>
<dbReference type="RefSeq" id="WP_038191496.1">
    <property type="nucleotide sequence ID" value="NZ_JRWP01000028.1"/>
</dbReference>
<feature type="site" description="Important for catalytic activity" evidence="7">
    <location>
        <position position="218"/>
    </location>
</feature>
<accession>A0A0A5HR76</accession>
<dbReference type="HAMAP" id="MF_02065">
    <property type="entry name" value="MltG"/>
    <property type="match status" value="1"/>
</dbReference>
<evidence type="ECO:0000313" key="9">
    <source>
        <dbReference type="Proteomes" id="UP000030451"/>
    </source>
</evidence>
<dbReference type="GO" id="GO:0009252">
    <property type="term" value="P:peptidoglycan biosynthetic process"/>
    <property type="evidence" value="ECO:0007669"/>
    <property type="project" value="UniProtKB-UniRule"/>
</dbReference>
<comment type="function">
    <text evidence="7">Functions as a peptidoglycan terminase that cleaves nascent peptidoglycan strands endolytically to terminate their elongation.</text>
</comment>
<evidence type="ECO:0000256" key="5">
    <source>
        <dbReference type="ARBA" id="ARBA00023239"/>
    </source>
</evidence>
<dbReference type="Proteomes" id="UP000030451">
    <property type="component" value="Unassembled WGS sequence"/>
</dbReference>
<dbReference type="InterPro" id="IPR003770">
    <property type="entry name" value="MLTG-like"/>
</dbReference>
<dbReference type="PANTHER" id="PTHR30518">
    <property type="entry name" value="ENDOLYTIC MUREIN TRANSGLYCOSYLASE"/>
    <property type="match status" value="1"/>
</dbReference>
<name>A0A0A5HR76_PHOS4</name>
<dbReference type="NCBIfam" id="TIGR00247">
    <property type="entry name" value="endolytic transglycosylase MltG"/>
    <property type="match status" value="1"/>
</dbReference>
<dbReference type="STRING" id="379097.SE23_19195"/>
<dbReference type="Gene3D" id="3.30.160.60">
    <property type="entry name" value="Classic Zinc Finger"/>
    <property type="match status" value="2"/>
</dbReference>
<keyword evidence="2 7" id="KW-0812">Transmembrane</keyword>
<evidence type="ECO:0000313" key="8">
    <source>
        <dbReference type="EMBL" id="KGY08042.1"/>
    </source>
</evidence>
<dbReference type="GO" id="GO:0008932">
    <property type="term" value="F:lytic endotransglycosylase activity"/>
    <property type="evidence" value="ECO:0007669"/>
    <property type="project" value="UniProtKB-UniRule"/>
</dbReference>
<keyword evidence="4 7" id="KW-0472">Membrane</keyword>
<evidence type="ECO:0000256" key="4">
    <source>
        <dbReference type="ARBA" id="ARBA00023136"/>
    </source>
</evidence>
<dbReference type="EC" id="4.2.2.29" evidence="7"/>
<keyword evidence="1 7" id="KW-1003">Cell membrane</keyword>
<dbReference type="CDD" id="cd08010">
    <property type="entry name" value="MltG_like"/>
    <property type="match status" value="1"/>
</dbReference>
<dbReference type="AlphaFoldDB" id="A0A0A5HR76"/>
<dbReference type="PANTHER" id="PTHR30518:SF2">
    <property type="entry name" value="ENDOLYTIC MUREIN TRANSGLYCOSYLASE"/>
    <property type="match status" value="1"/>
</dbReference>
<reference evidence="8 9" key="1">
    <citation type="submission" date="2014-10" db="EMBL/GenBank/DDBJ databases">
        <title>Genome sequencing of Vibrio sinaloensis T08.</title>
        <authorList>
            <person name="Chan K.-G."/>
            <person name="Mohamad N.I."/>
        </authorList>
    </citation>
    <scope>NUCLEOTIDE SEQUENCE [LARGE SCALE GENOMIC DNA]</scope>
    <source>
        <strain evidence="8 9">T08</strain>
    </source>
</reference>
<keyword evidence="7" id="KW-0997">Cell inner membrane</keyword>
<protein>
    <recommendedName>
        <fullName evidence="7">Endolytic murein transglycosylase</fullName>
        <ecNumber evidence="7">4.2.2.29</ecNumber>
    </recommendedName>
    <alternativeName>
        <fullName evidence="7">Peptidoglycan lytic transglycosylase</fullName>
    </alternativeName>
    <alternativeName>
        <fullName evidence="7">Peptidoglycan polymerization terminase</fullName>
    </alternativeName>
</protein>
<evidence type="ECO:0000256" key="7">
    <source>
        <dbReference type="HAMAP-Rule" id="MF_02065"/>
    </source>
</evidence>
<keyword evidence="5 7" id="KW-0456">Lyase</keyword>
<comment type="catalytic activity">
    <reaction evidence="7">
        <text>a peptidoglycan chain = a peptidoglycan chain with N-acetyl-1,6-anhydromuramyl-[peptide] at the reducing end + a peptidoglycan chain with N-acetylglucosamine at the non-reducing end.</text>
        <dbReference type="EC" id="4.2.2.29"/>
    </reaction>
</comment>
<dbReference type="GO" id="GO:0005886">
    <property type="term" value="C:plasma membrane"/>
    <property type="evidence" value="ECO:0007669"/>
    <property type="project" value="UniProtKB-UniRule"/>
</dbReference>
<evidence type="ECO:0000256" key="2">
    <source>
        <dbReference type="ARBA" id="ARBA00022692"/>
    </source>
</evidence>
<dbReference type="EMBL" id="JRWP01000028">
    <property type="protein sequence ID" value="KGY08042.1"/>
    <property type="molecule type" value="Genomic_DNA"/>
</dbReference>